<reference evidence="2" key="1">
    <citation type="journal article" date="2023" name="Int. J. Syst. Evol. Microbiol.">
        <title>Collibacillus ludicampi gen. nov., sp. nov., a new soil bacterium of the family Alicyclobacillaceae.</title>
        <authorList>
            <person name="Jojima T."/>
            <person name="Ioku Y."/>
            <person name="Fukuta Y."/>
            <person name="Shirasaka N."/>
            <person name="Matsumura Y."/>
            <person name="Mori M."/>
        </authorList>
    </citation>
    <scope>NUCLEOTIDE SEQUENCE</scope>
    <source>
        <strain evidence="2">TP075</strain>
    </source>
</reference>
<keyword evidence="3" id="KW-1185">Reference proteome</keyword>
<proteinExistence type="predicted"/>
<dbReference type="Proteomes" id="UP001057291">
    <property type="component" value="Unassembled WGS sequence"/>
</dbReference>
<organism evidence="2 3">
    <name type="scientific">Collibacillus ludicampi</name>
    <dbReference type="NCBI Taxonomy" id="2771369"/>
    <lineage>
        <taxon>Bacteria</taxon>
        <taxon>Bacillati</taxon>
        <taxon>Bacillota</taxon>
        <taxon>Bacilli</taxon>
        <taxon>Bacillales</taxon>
        <taxon>Alicyclobacillaceae</taxon>
        <taxon>Collibacillus</taxon>
    </lineage>
</organism>
<evidence type="ECO:0000313" key="3">
    <source>
        <dbReference type="Proteomes" id="UP001057291"/>
    </source>
</evidence>
<feature type="region of interest" description="Disordered" evidence="1">
    <location>
        <begin position="37"/>
        <end position="59"/>
    </location>
</feature>
<dbReference type="AlphaFoldDB" id="A0AAV4LAX6"/>
<gene>
    <name evidence="2" type="ORF">DNHGIG_03950</name>
</gene>
<comment type="caution">
    <text evidence="2">The sequence shown here is derived from an EMBL/GenBank/DDBJ whole genome shotgun (WGS) entry which is preliminary data.</text>
</comment>
<dbReference type="EMBL" id="BOQE01000001">
    <property type="protein sequence ID" value="GIM44846.1"/>
    <property type="molecule type" value="Genomic_DNA"/>
</dbReference>
<protein>
    <submittedName>
        <fullName evidence="2">Uncharacterized protein</fullName>
    </submittedName>
</protein>
<accession>A0AAV4LAX6</accession>
<dbReference type="RefSeq" id="WP_282198100.1">
    <property type="nucleotide sequence ID" value="NZ_BOQE01000001.1"/>
</dbReference>
<sequence length="59" mass="6670">MVEIKKDKAKDLENDLLSGDKINIIDRSVQDMFQNNRLPGNGNEPLVKPPIQQTIQGHD</sequence>
<evidence type="ECO:0000313" key="2">
    <source>
        <dbReference type="EMBL" id="GIM44846.1"/>
    </source>
</evidence>
<name>A0AAV4LAX6_9BACL</name>
<evidence type="ECO:0000256" key="1">
    <source>
        <dbReference type="SAM" id="MobiDB-lite"/>
    </source>
</evidence>